<sequence>MRSRRRLDTNRTAESLDSGVYSLDSRPSHSPTKGRRPIQAKIKNYVIGSKLVPIGLLLYLMLAVLLQMVFFSIGVFLFVVGRNQPMEVWPDAYPKLFPAAISAFLAACIM</sequence>
<keyword evidence="3" id="KW-1185">Reference proteome</keyword>
<dbReference type="EMBL" id="UYWY01024454">
    <property type="protein sequence ID" value="VDM48768.1"/>
    <property type="molecule type" value="Genomic_DNA"/>
</dbReference>
<feature type="transmembrane region" description="Helical" evidence="1">
    <location>
        <begin position="92"/>
        <end position="109"/>
    </location>
</feature>
<proteinExistence type="predicted"/>
<reference evidence="4" key="1">
    <citation type="submission" date="2016-06" db="UniProtKB">
        <authorList>
            <consortium name="WormBaseParasite"/>
        </authorList>
    </citation>
    <scope>IDENTIFICATION</scope>
</reference>
<keyword evidence="1" id="KW-0472">Membrane</keyword>
<reference evidence="2 3" key="2">
    <citation type="submission" date="2018-11" db="EMBL/GenBank/DDBJ databases">
        <authorList>
            <consortium name="Pathogen Informatics"/>
        </authorList>
    </citation>
    <scope>NUCLEOTIDE SEQUENCE [LARGE SCALE GENOMIC DNA]</scope>
</reference>
<keyword evidence="1" id="KW-0812">Transmembrane</keyword>
<dbReference type="WBParaSite" id="TCNE_0001744801-mRNA-1">
    <property type="protein sequence ID" value="TCNE_0001744801-mRNA-1"/>
    <property type="gene ID" value="TCNE_0001744801"/>
</dbReference>
<dbReference type="AlphaFoldDB" id="A0A183V9M7"/>
<dbReference type="Proteomes" id="UP000050794">
    <property type="component" value="Unassembled WGS sequence"/>
</dbReference>
<name>A0A183V9M7_TOXCA</name>
<evidence type="ECO:0000256" key="1">
    <source>
        <dbReference type="SAM" id="Phobius"/>
    </source>
</evidence>
<dbReference type="Pfam" id="PF20479">
    <property type="entry name" value="TMEM128"/>
    <property type="match status" value="1"/>
</dbReference>
<evidence type="ECO:0000313" key="3">
    <source>
        <dbReference type="Proteomes" id="UP000050794"/>
    </source>
</evidence>
<evidence type="ECO:0000313" key="4">
    <source>
        <dbReference type="WBParaSite" id="TCNE_0001744801-mRNA-1"/>
    </source>
</evidence>
<organism evidence="3 4">
    <name type="scientific">Toxocara canis</name>
    <name type="common">Canine roundworm</name>
    <dbReference type="NCBI Taxonomy" id="6265"/>
    <lineage>
        <taxon>Eukaryota</taxon>
        <taxon>Metazoa</taxon>
        <taxon>Ecdysozoa</taxon>
        <taxon>Nematoda</taxon>
        <taxon>Chromadorea</taxon>
        <taxon>Rhabditida</taxon>
        <taxon>Spirurina</taxon>
        <taxon>Ascaridomorpha</taxon>
        <taxon>Ascaridoidea</taxon>
        <taxon>Toxocaridae</taxon>
        <taxon>Toxocara</taxon>
    </lineage>
</organism>
<accession>A0A183V9M7</accession>
<protein>
    <submittedName>
        <fullName evidence="4">BI1-like protein</fullName>
    </submittedName>
</protein>
<keyword evidence="1" id="KW-1133">Transmembrane helix</keyword>
<gene>
    <name evidence="2" type="ORF">TCNE_LOCUS17447</name>
</gene>
<dbReference type="InterPro" id="IPR033579">
    <property type="entry name" value="TMEM128"/>
</dbReference>
<feature type="transmembrane region" description="Helical" evidence="1">
    <location>
        <begin position="51"/>
        <end position="80"/>
    </location>
</feature>
<evidence type="ECO:0000313" key="2">
    <source>
        <dbReference type="EMBL" id="VDM48768.1"/>
    </source>
</evidence>